<accession>A0ABM9I091</accession>
<dbReference type="SUPFAM" id="SSF140566">
    <property type="entry name" value="FlgN-like"/>
    <property type="match status" value="1"/>
</dbReference>
<keyword evidence="3" id="KW-1005">Bacterial flagellum biogenesis</keyword>
<gene>
    <name evidence="4" type="ORF">MSZNOR_1654</name>
</gene>
<comment type="function">
    <text evidence="1">Required for the efficient initiation of filament assembly.</text>
</comment>
<organism evidence="4 5">
    <name type="scientific">Methylocaldum szegediense</name>
    <dbReference type="NCBI Taxonomy" id="73780"/>
    <lineage>
        <taxon>Bacteria</taxon>
        <taxon>Pseudomonadati</taxon>
        <taxon>Pseudomonadota</taxon>
        <taxon>Gammaproteobacteria</taxon>
        <taxon>Methylococcales</taxon>
        <taxon>Methylococcaceae</taxon>
        <taxon>Methylocaldum</taxon>
    </lineage>
</organism>
<evidence type="ECO:0000256" key="2">
    <source>
        <dbReference type="ARBA" id="ARBA00007703"/>
    </source>
</evidence>
<keyword evidence="4" id="KW-0282">Flagellum</keyword>
<reference evidence="4 5" key="1">
    <citation type="submission" date="2023-03" db="EMBL/GenBank/DDBJ databases">
        <authorList>
            <person name="Pearce D."/>
        </authorList>
    </citation>
    <scope>NUCLEOTIDE SEQUENCE [LARGE SCALE GENOMIC DNA]</scope>
    <source>
        <strain evidence="4">Msz</strain>
    </source>
</reference>
<evidence type="ECO:0000256" key="3">
    <source>
        <dbReference type="ARBA" id="ARBA00022795"/>
    </source>
</evidence>
<dbReference type="Pfam" id="PF05130">
    <property type="entry name" value="FlgN"/>
    <property type="match status" value="1"/>
</dbReference>
<dbReference type="InterPro" id="IPR007809">
    <property type="entry name" value="FlgN-like"/>
</dbReference>
<keyword evidence="4" id="KW-0969">Cilium</keyword>
<evidence type="ECO:0000313" key="4">
    <source>
        <dbReference type="EMBL" id="CAI8804419.1"/>
    </source>
</evidence>
<dbReference type="InterPro" id="IPR036679">
    <property type="entry name" value="FlgN-like_sf"/>
</dbReference>
<dbReference type="Proteomes" id="UP001162030">
    <property type="component" value="Chromosome"/>
</dbReference>
<keyword evidence="5" id="KW-1185">Reference proteome</keyword>
<sequence length="162" mass="18084">MMARHRELRELFRQMLDGLGKMSKVLEEEARCLARRDPEALEQAASKKQKLAARLNDLVARQNGCLQAYGSPPDGRGLDTFLQGPDFELPDAESLRADWQEIVRLGLVCRKQNELNGAYIGLLLRHVDASLNFLHGVSSADATYGPNGMTRRGDISRRSFSA</sequence>
<name>A0ABM9I091_9GAMM</name>
<proteinExistence type="inferred from homology"/>
<dbReference type="Gene3D" id="1.20.58.300">
    <property type="entry name" value="FlgN-like"/>
    <property type="match status" value="1"/>
</dbReference>
<protein>
    <submittedName>
        <fullName evidence="4">Flagella synthesis protein FlgN</fullName>
    </submittedName>
</protein>
<comment type="similarity">
    <text evidence="2">Belongs to the FlgN family.</text>
</comment>
<keyword evidence="4" id="KW-0966">Cell projection</keyword>
<dbReference type="EMBL" id="OX458333">
    <property type="protein sequence ID" value="CAI8804419.1"/>
    <property type="molecule type" value="Genomic_DNA"/>
</dbReference>
<evidence type="ECO:0000313" key="5">
    <source>
        <dbReference type="Proteomes" id="UP001162030"/>
    </source>
</evidence>
<evidence type="ECO:0000256" key="1">
    <source>
        <dbReference type="ARBA" id="ARBA00002397"/>
    </source>
</evidence>